<evidence type="ECO:0000313" key="2">
    <source>
        <dbReference type="EMBL" id="EEF68188.1"/>
    </source>
</evidence>
<dbReference type="HOGENOM" id="CLU_628175_0_0_9"/>
<keyword evidence="1" id="KW-0802">TPR repeat</keyword>
<accession>B9Y756</accession>
<feature type="repeat" description="TPR" evidence="1">
    <location>
        <begin position="293"/>
        <end position="326"/>
    </location>
</feature>
<dbReference type="AlphaFoldDB" id="B9Y756"/>
<dbReference type="InterPro" id="IPR011990">
    <property type="entry name" value="TPR-like_helical_dom_sf"/>
</dbReference>
<dbReference type="PROSITE" id="PS50005">
    <property type="entry name" value="TPR"/>
    <property type="match status" value="1"/>
</dbReference>
<dbReference type="Proteomes" id="UP000005950">
    <property type="component" value="Unassembled WGS sequence"/>
</dbReference>
<reference evidence="2 3" key="1">
    <citation type="submission" date="2008-12" db="EMBL/GenBank/DDBJ databases">
        <authorList>
            <person name="Fulton L."/>
            <person name="Clifton S."/>
            <person name="Fulton B."/>
            <person name="Xu J."/>
            <person name="Minx P."/>
            <person name="Pepin K.H."/>
            <person name="Johnson M."/>
            <person name="Bhonagiri V."/>
            <person name="Nash W.E."/>
            <person name="Mardis E.R."/>
            <person name="Wilson R.K."/>
        </authorList>
    </citation>
    <scope>NUCLEOTIDE SEQUENCE [LARGE SCALE GENOMIC DNA]</scope>
    <source>
        <strain evidence="2 3">DSM 12042</strain>
    </source>
</reference>
<evidence type="ECO:0000313" key="3">
    <source>
        <dbReference type="Proteomes" id="UP000005950"/>
    </source>
</evidence>
<sequence length="436" mass="52154">MFANNKMRENSGRLIKIYRERMHQGSKDKRFSCNEFILATKDHPFYEIVEGEPVCSRATLNRLERGQIIKDDELYVFFIEKLGFKVDDFPGVMTNVERLGDELFDAVLMYDVHRIRNLKNEIESVLEKAKNYFYYAEIYLAFKVIINYYLDASYPTNDESDQLYLNSFILDSKVEELISNILFDHYYYKVMNMVIAERIYNKLVRFNNNSRISSLFIAGWLMYKERWFAALNEVEEGIKYFKDKKVNYHLGVLYFTQAMALHTGNKEDVQIFFDYSIDCLEKTQGKLAHCKLVNNYFNVGFQYYFDKNYNVAAKYFNKFLDNNPPFTIHMLYILNCAELLVNDELLNKLKQVTYIEEIDSSMSKIFYNYFLMKLEKESAKELENFIIHDVYEILQKKFRSDNLINYFKNELTNIIKITKHYKVATYFDNFTSYKID</sequence>
<dbReference type="STRING" id="545696.HOLDEFILI_01650"/>
<dbReference type="OrthoDB" id="1654526at2"/>
<comment type="caution">
    <text evidence="2">The sequence shown here is derived from an EMBL/GenBank/DDBJ whole genome shotgun (WGS) entry which is preliminary data.</text>
</comment>
<dbReference type="RefSeq" id="WP_006058841.1">
    <property type="nucleotide sequence ID" value="NZ_GG657556.1"/>
</dbReference>
<dbReference type="InterPro" id="IPR019734">
    <property type="entry name" value="TPR_rpt"/>
</dbReference>
<protein>
    <submittedName>
        <fullName evidence="2">Uncharacterized protein</fullName>
    </submittedName>
</protein>
<proteinExistence type="predicted"/>
<dbReference type="eggNOG" id="ENOG5033DCC">
    <property type="taxonomic scope" value="Bacteria"/>
</dbReference>
<reference evidence="2 3" key="2">
    <citation type="submission" date="2009-02" db="EMBL/GenBank/DDBJ databases">
        <title>Draft genome sequence of Holdemania filiformis DSM 12042.</title>
        <authorList>
            <person name="Sudarsanam P."/>
            <person name="Ley R."/>
            <person name="Guruge J."/>
            <person name="Turnbaugh P.J."/>
            <person name="Mahowald M."/>
            <person name="Liep D."/>
            <person name="Gordon J."/>
        </authorList>
    </citation>
    <scope>NUCLEOTIDE SEQUENCE [LARGE SCALE GENOMIC DNA]</scope>
    <source>
        <strain evidence="2 3">DSM 12042</strain>
    </source>
</reference>
<evidence type="ECO:0000256" key="1">
    <source>
        <dbReference type="PROSITE-ProRule" id="PRU00339"/>
    </source>
</evidence>
<dbReference type="Gene3D" id="1.25.40.10">
    <property type="entry name" value="Tetratricopeptide repeat domain"/>
    <property type="match status" value="1"/>
</dbReference>
<organism evidence="2 3">
    <name type="scientific">Holdemania filiformis DSM 12042</name>
    <dbReference type="NCBI Taxonomy" id="545696"/>
    <lineage>
        <taxon>Bacteria</taxon>
        <taxon>Bacillati</taxon>
        <taxon>Bacillota</taxon>
        <taxon>Erysipelotrichia</taxon>
        <taxon>Erysipelotrichales</taxon>
        <taxon>Erysipelotrichaceae</taxon>
        <taxon>Holdemania</taxon>
    </lineage>
</organism>
<gene>
    <name evidence="2" type="ORF">HOLDEFILI_01650</name>
</gene>
<name>B9Y756_9FIRM</name>
<dbReference type="EMBL" id="ACCF01000092">
    <property type="protein sequence ID" value="EEF68188.1"/>
    <property type="molecule type" value="Genomic_DNA"/>
</dbReference>